<evidence type="ECO:0000313" key="5">
    <source>
        <dbReference type="Proteomes" id="UP001221142"/>
    </source>
</evidence>
<name>A0AAD7B0A4_9AGAR</name>
<dbReference type="EMBL" id="JARKIF010000066">
    <property type="protein sequence ID" value="KAJ7605869.1"/>
    <property type="molecule type" value="Genomic_DNA"/>
</dbReference>
<dbReference type="PROSITE" id="PS50157">
    <property type="entry name" value="ZINC_FINGER_C2H2_2"/>
    <property type="match status" value="1"/>
</dbReference>
<accession>A0AAD7B0A4</accession>
<dbReference type="Gene3D" id="3.30.160.60">
    <property type="entry name" value="Classic Zinc Finger"/>
    <property type="match status" value="1"/>
</dbReference>
<keyword evidence="5" id="KW-1185">Reference proteome</keyword>
<evidence type="ECO:0000259" key="3">
    <source>
        <dbReference type="PROSITE" id="PS50157"/>
    </source>
</evidence>
<feature type="domain" description="C2H2-type" evidence="3">
    <location>
        <begin position="339"/>
        <end position="369"/>
    </location>
</feature>
<dbReference type="GO" id="GO:0008270">
    <property type="term" value="F:zinc ion binding"/>
    <property type="evidence" value="ECO:0007669"/>
    <property type="project" value="UniProtKB-KW"/>
</dbReference>
<evidence type="ECO:0000256" key="2">
    <source>
        <dbReference type="SAM" id="MobiDB-lite"/>
    </source>
</evidence>
<dbReference type="InterPro" id="IPR013087">
    <property type="entry name" value="Znf_C2H2_type"/>
</dbReference>
<keyword evidence="1" id="KW-0479">Metal-binding</keyword>
<feature type="compositionally biased region" description="Low complexity" evidence="2">
    <location>
        <begin position="236"/>
        <end position="293"/>
    </location>
</feature>
<protein>
    <recommendedName>
        <fullName evidence="3">C2H2-type domain-containing protein</fullName>
    </recommendedName>
</protein>
<dbReference type="AlphaFoldDB" id="A0AAD7B0A4"/>
<dbReference type="PROSITE" id="PS00028">
    <property type="entry name" value="ZINC_FINGER_C2H2_1"/>
    <property type="match status" value="1"/>
</dbReference>
<keyword evidence="1" id="KW-0863">Zinc-finger</keyword>
<dbReference type="SMART" id="SM00355">
    <property type="entry name" value="ZnF_C2H2"/>
    <property type="match status" value="3"/>
</dbReference>
<dbReference type="Proteomes" id="UP001221142">
    <property type="component" value="Unassembled WGS sequence"/>
</dbReference>
<reference evidence="4" key="1">
    <citation type="submission" date="2023-03" db="EMBL/GenBank/DDBJ databases">
        <title>Massive genome expansion in bonnet fungi (Mycena s.s.) driven by repeated elements and novel gene families across ecological guilds.</title>
        <authorList>
            <consortium name="Lawrence Berkeley National Laboratory"/>
            <person name="Harder C.B."/>
            <person name="Miyauchi S."/>
            <person name="Viragh M."/>
            <person name="Kuo A."/>
            <person name="Thoen E."/>
            <person name="Andreopoulos B."/>
            <person name="Lu D."/>
            <person name="Skrede I."/>
            <person name="Drula E."/>
            <person name="Henrissat B."/>
            <person name="Morin E."/>
            <person name="Kohler A."/>
            <person name="Barry K."/>
            <person name="LaButti K."/>
            <person name="Morin E."/>
            <person name="Salamov A."/>
            <person name="Lipzen A."/>
            <person name="Mereny Z."/>
            <person name="Hegedus B."/>
            <person name="Baldrian P."/>
            <person name="Stursova M."/>
            <person name="Weitz H."/>
            <person name="Taylor A."/>
            <person name="Grigoriev I.V."/>
            <person name="Nagy L.G."/>
            <person name="Martin F."/>
            <person name="Kauserud H."/>
        </authorList>
    </citation>
    <scope>NUCLEOTIDE SEQUENCE</scope>
    <source>
        <strain evidence="4">9284</strain>
    </source>
</reference>
<keyword evidence="1" id="KW-0862">Zinc</keyword>
<proteinExistence type="predicted"/>
<comment type="caution">
    <text evidence="4">The sequence shown here is derived from an EMBL/GenBank/DDBJ whole genome shotgun (WGS) entry which is preliminary data.</text>
</comment>
<evidence type="ECO:0000313" key="4">
    <source>
        <dbReference type="EMBL" id="KAJ7605869.1"/>
    </source>
</evidence>
<feature type="region of interest" description="Disordered" evidence="2">
    <location>
        <begin position="236"/>
        <end position="301"/>
    </location>
</feature>
<gene>
    <name evidence="4" type="ORF">FB45DRAFT_1041786</name>
</gene>
<organism evidence="4 5">
    <name type="scientific">Roridomyces roridus</name>
    <dbReference type="NCBI Taxonomy" id="1738132"/>
    <lineage>
        <taxon>Eukaryota</taxon>
        <taxon>Fungi</taxon>
        <taxon>Dikarya</taxon>
        <taxon>Basidiomycota</taxon>
        <taxon>Agaricomycotina</taxon>
        <taxon>Agaricomycetes</taxon>
        <taxon>Agaricomycetidae</taxon>
        <taxon>Agaricales</taxon>
        <taxon>Marasmiineae</taxon>
        <taxon>Mycenaceae</taxon>
        <taxon>Roridomyces</taxon>
    </lineage>
</organism>
<evidence type="ECO:0000256" key="1">
    <source>
        <dbReference type="PROSITE-ProRule" id="PRU00042"/>
    </source>
</evidence>
<sequence>MLLDIPIADLLSSRLDIKLGDGTGADFTAPSSWKLTRMTQGSVEISSTGVGFGFDVSQITLNVQRVWDDEEGCYVLRIYAYISGPAPAVSLSLPLDEEQGHTHPSTLITPPPSPFNETDVTYDPAAGHGMSMSDFMLFSAPGMEYFSAFGASTSYGDSVNESSLAYTSPASWSTLQEQAPEPGDNINPAQCDSNSTRNLNLNQHSSTFSDIGMLREADFTCNPAWFLPTSGDQSTTSFPSCSPSASPSSRGSSPVPAESAPFIFSSTTSSASPSEISDSSMESSSSTSPSPIEVNPAPKRPGRGHFPCLHSTCPRILTSPYTRSVHMSTHLLPRVRKEFICTFDGCAEAFTRRHDRARHEVALHGKECAHTCERCRRFFSSERMLERHACRGRRRDVGM</sequence>